<dbReference type="GO" id="GO:0005829">
    <property type="term" value="C:cytosol"/>
    <property type="evidence" value="ECO:0007669"/>
    <property type="project" value="TreeGrafter"/>
</dbReference>
<dbReference type="GO" id="GO:0003700">
    <property type="term" value="F:DNA-binding transcription factor activity"/>
    <property type="evidence" value="ECO:0007669"/>
    <property type="project" value="InterPro"/>
</dbReference>
<comment type="caution">
    <text evidence="6">The sequence shown here is derived from an EMBL/GenBank/DDBJ whole genome shotgun (WGS) entry which is preliminary data.</text>
</comment>
<dbReference type="EMBL" id="VSSQ01034340">
    <property type="protein sequence ID" value="MPM86243.1"/>
    <property type="molecule type" value="Genomic_DNA"/>
</dbReference>
<keyword evidence="4" id="KW-0804">Transcription</keyword>
<proteinExistence type="inferred from homology"/>
<dbReference type="FunFam" id="1.10.10.10:FF:000001">
    <property type="entry name" value="LysR family transcriptional regulator"/>
    <property type="match status" value="1"/>
</dbReference>
<dbReference type="InterPro" id="IPR036390">
    <property type="entry name" value="WH_DNA-bd_sf"/>
</dbReference>
<gene>
    <name evidence="6" type="primary">argP_10</name>
    <name evidence="6" type="ORF">SDC9_133332</name>
</gene>
<dbReference type="Gene3D" id="1.10.10.10">
    <property type="entry name" value="Winged helix-like DNA-binding domain superfamily/Winged helix DNA-binding domain"/>
    <property type="match status" value="1"/>
</dbReference>
<dbReference type="InterPro" id="IPR036388">
    <property type="entry name" value="WH-like_DNA-bd_sf"/>
</dbReference>
<evidence type="ECO:0000313" key="6">
    <source>
        <dbReference type="EMBL" id="MPM86243.1"/>
    </source>
</evidence>
<accession>A0A645DBD3</accession>
<evidence type="ECO:0000256" key="3">
    <source>
        <dbReference type="ARBA" id="ARBA00023125"/>
    </source>
</evidence>
<dbReference type="PRINTS" id="PR00039">
    <property type="entry name" value="HTHLYSR"/>
</dbReference>
<dbReference type="PANTHER" id="PTHR30419">
    <property type="entry name" value="HTH-TYPE TRANSCRIPTIONAL REGULATOR YBHD"/>
    <property type="match status" value="1"/>
</dbReference>
<dbReference type="Pfam" id="PF03466">
    <property type="entry name" value="LysR_substrate"/>
    <property type="match status" value="1"/>
</dbReference>
<keyword evidence="3" id="KW-0238">DNA-binding</keyword>
<keyword evidence="2" id="KW-0805">Transcription regulation</keyword>
<evidence type="ECO:0000256" key="4">
    <source>
        <dbReference type="ARBA" id="ARBA00023163"/>
    </source>
</evidence>
<dbReference type="PROSITE" id="PS50931">
    <property type="entry name" value="HTH_LYSR"/>
    <property type="match status" value="1"/>
</dbReference>
<feature type="domain" description="HTH lysR-type" evidence="5">
    <location>
        <begin position="2"/>
        <end position="59"/>
    </location>
</feature>
<organism evidence="6">
    <name type="scientific">bioreactor metagenome</name>
    <dbReference type="NCBI Taxonomy" id="1076179"/>
    <lineage>
        <taxon>unclassified sequences</taxon>
        <taxon>metagenomes</taxon>
        <taxon>ecological metagenomes</taxon>
    </lineage>
</organism>
<dbReference type="PANTHER" id="PTHR30419:SF8">
    <property type="entry name" value="NITROGEN ASSIMILATION TRANSCRIPTIONAL ACTIVATOR-RELATED"/>
    <property type="match status" value="1"/>
</dbReference>
<dbReference type="AlphaFoldDB" id="A0A645DBD3"/>
<protein>
    <submittedName>
        <fullName evidence="6">HTH-type transcriptional regulator ArgP</fullName>
    </submittedName>
</protein>
<sequence length="304" mass="34891">MLDFKELEYVVSVAKHKNITKASQELYISQPSLSKYIKKLEDTLGTPLFNRIGHTFTLTYAGERYLENAQDILRIRNKINAEISDICKNNKGRLNIAVPSTRGAYMIPETLPIFMEKYPHVEINLIEGPSANAETALINGDADLAVFNYPVIHPDLEYEILGTEELTLAVSKDNPLSKCGVKKKEYKYDWIDLNLFKDENFILHFPYQRTGQIADKIFQKAGFNPKIALRTRSIECAIKLTSSNFGVCFISENHLKHMYLVNPPKYFSIGTPSTSFQLVVAYRKGIYLTKYMLDYIEILKDYFK</sequence>
<dbReference type="Pfam" id="PF00126">
    <property type="entry name" value="HTH_1"/>
    <property type="match status" value="1"/>
</dbReference>
<evidence type="ECO:0000256" key="2">
    <source>
        <dbReference type="ARBA" id="ARBA00023015"/>
    </source>
</evidence>
<dbReference type="CDD" id="cd05466">
    <property type="entry name" value="PBP2_LTTR_substrate"/>
    <property type="match status" value="1"/>
</dbReference>
<dbReference type="SUPFAM" id="SSF46785">
    <property type="entry name" value="Winged helix' DNA-binding domain"/>
    <property type="match status" value="1"/>
</dbReference>
<comment type="similarity">
    <text evidence="1">Belongs to the LysR transcriptional regulatory family.</text>
</comment>
<name>A0A645DBD3_9ZZZZ</name>
<dbReference type="GO" id="GO:0003677">
    <property type="term" value="F:DNA binding"/>
    <property type="evidence" value="ECO:0007669"/>
    <property type="project" value="UniProtKB-KW"/>
</dbReference>
<evidence type="ECO:0000259" key="5">
    <source>
        <dbReference type="PROSITE" id="PS50931"/>
    </source>
</evidence>
<dbReference type="InterPro" id="IPR005119">
    <property type="entry name" value="LysR_subst-bd"/>
</dbReference>
<reference evidence="6" key="1">
    <citation type="submission" date="2019-08" db="EMBL/GenBank/DDBJ databases">
        <authorList>
            <person name="Kucharzyk K."/>
            <person name="Murdoch R.W."/>
            <person name="Higgins S."/>
            <person name="Loffler F."/>
        </authorList>
    </citation>
    <scope>NUCLEOTIDE SEQUENCE</scope>
</reference>
<dbReference type="InterPro" id="IPR050950">
    <property type="entry name" value="HTH-type_LysR_regulators"/>
</dbReference>
<evidence type="ECO:0000256" key="1">
    <source>
        <dbReference type="ARBA" id="ARBA00009437"/>
    </source>
</evidence>
<dbReference type="SUPFAM" id="SSF53850">
    <property type="entry name" value="Periplasmic binding protein-like II"/>
    <property type="match status" value="1"/>
</dbReference>
<dbReference type="Gene3D" id="3.40.190.290">
    <property type="match status" value="1"/>
</dbReference>
<dbReference type="InterPro" id="IPR000847">
    <property type="entry name" value="LysR_HTH_N"/>
</dbReference>